<keyword evidence="3" id="KW-1185">Reference proteome</keyword>
<evidence type="ECO:0000313" key="3">
    <source>
        <dbReference type="Proteomes" id="UP000786811"/>
    </source>
</evidence>
<evidence type="ECO:0000256" key="1">
    <source>
        <dbReference type="SAM" id="MobiDB-lite"/>
    </source>
</evidence>
<evidence type="ECO:0000313" key="2">
    <source>
        <dbReference type="EMBL" id="CAG5109398.1"/>
    </source>
</evidence>
<reference evidence="2" key="1">
    <citation type="submission" date="2021-04" db="EMBL/GenBank/DDBJ databases">
        <authorList>
            <person name="Chebbi M.A.C M."/>
        </authorList>
    </citation>
    <scope>NUCLEOTIDE SEQUENCE</scope>
</reference>
<sequence>MESRERYDELCRLCASYDAVKMDIFGQEGKNRQLVDKIQTCLPFKQTFESGAAGSAIKSQHGDGGRGSPRGARDVVERVERGAVNECRCKGRGGAAGTGVILARSRERGRRLPSARATALSFYFLKFC</sequence>
<dbReference type="Proteomes" id="UP000786811">
    <property type="component" value="Unassembled WGS sequence"/>
</dbReference>
<gene>
    <name evidence="2" type="ORF">HICCMSTLAB_LOCUS14034</name>
</gene>
<dbReference type="AlphaFoldDB" id="A0A8J2HRL4"/>
<proteinExistence type="predicted"/>
<name>A0A8J2HRL4_COTCN</name>
<protein>
    <submittedName>
        <fullName evidence="2">Uncharacterized protein</fullName>
    </submittedName>
</protein>
<feature type="region of interest" description="Disordered" evidence="1">
    <location>
        <begin position="53"/>
        <end position="75"/>
    </location>
</feature>
<dbReference type="EMBL" id="CAJNRD030001398">
    <property type="protein sequence ID" value="CAG5109398.1"/>
    <property type="molecule type" value="Genomic_DNA"/>
</dbReference>
<dbReference type="OrthoDB" id="6600346at2759"/>
<accession>A0A8J2HRL4</accession>
<comment type="caution">
    <text evidence="2">The sequence shown here is derived from an EMBL/GenBank/DDBJ whole genome shotgun (WGS) entry which is preliminary data.</text>
</comment>
<organism evidence="2 3">
    <name type="scientific">Cotesia congregata</name>
    <name type="common">Parasitoid wasp</name>
    <name type="synonym">Apanteles congregatus</name>
    <dbReference type="NCBI Taxonomy" id="51543"/>
    <lineage>
        <taxon>Eukaryota</taxon>
        <taxon>Metazoa</taxon>
        <taxon>Ecdysozoa</taxon>
        <taxon>Arthropoda</taxon>
        <taxon>Hexapoda</taxon>
        <taxon>Insecta</taxon>
        <taxon>Pterygota</taxon>
        <taxon>Neoptera</taxon>
        <taxon>Endopterygota</taxon>
        <taxon>Hymenoptera</taxon>
        <taxon>Apocrita</taxon>
        <taxon>Ichneumonoidea</taxon>
        <taxon>Braconidae</taxon>
        <taxon>Microgastrinae</taxon>
        <taxon>Cotesia</taxon>
    </lineage>
</organism>